<dbReference type="GO" id="GO:0016301">
    <property type="term" value="F:kinase activity"/>
    <property type="evidence" value="ECO:0007669"/>
    <property type="project" value="UniProtKB-KW"/>
</dbReference>
<name>A0A1G8RY25_9BACI</name>
<dbReference type="CDD" id="cd05567">
    <property type="entry name" value="PTS_IIB_mannitol"/>
    <property type="match status" value="1"/>
</dbReference>
<dbReference type="Pfam" id="PF02302">
    <property type="entry name" value="PTS_IIB"/>
    <property type="match status" value="1"/>
</dbReference>
<feature type="transmembrane region" description="Helical" evidence="17">
    <location>
        <begin position="40"/>
        <end position="58"/>
    </location>
</feature>
<evidence type="ECO:0000259" key="18">
    <source>
        <dbReference type="PROSITE" id="PS51099"/>
    </source>
</evidence>
<comment type="catalytic activity">
    <reaction evidence="1">
        <text>D-mannitol(out) + N(pros)-phospho-L-histidyl-[protein] = D-mannitol 1-phosphate(in) + L-histidyl-[protein]</text>
        <dbReference type="Rhea" id="RHEA:33363"/>
        <dbReference type="Rhea" id="RHEA-COMP:9745"/>
        <dbReference type="Rhea" id="RHEA-COMP:9746"/>
        <dbReference type="ChEBI" id="CHEBI:16899"/>
        <dbReference type="ChEBI" id="CHEBI:29979"/>
        <dbReference type="ChEBI" id="CHEBI:61381"/>
        <dbReference type="ChEBI" id="CHEBI:64837"/>
        <dbReference type="EC" id="2.7.1.197"/>
    </reaction>
</comment>
<dbReference type="Proteomes" id="UP000199017">
    <property type="component" value="Unassembled WGS sequence"/>
</dbReference>
<dbReference type="PROSITE" id="PS51104">
    <property type="entry name" value="PTS_EIIC_TYPE_2"/>
    <property type="match status" value="1"/>
</dbReference>
<reference evidence="20 21" key="1">
    <citation type="submission" date="2016-10" db="EMBL/GenBank/DDBJ databases">
        <authorList>
            <person name="de Groot N.N."/>
        </authorList>
    </citation>
    <scope>NUCLEOTIDE SEQUENCE [LARGE SCALE GENOMIC DNA]</scope>
    <source>
        <strain evidence="21">P4B,CCM 7963,CECT 7998,DSM 25260,IBRC-M 10614,KCTC 13821</strain>
    </source>
</reference>
<dbReference type="PANTHER" id="PTHR30181">
    <property type="entry name" value="MANNITOL PERMEASE IIC COMPONENT"/>
    <property type="match status" value="1"/>
</dbReference>
<feature type="transmembrane region" description="Helical" evidence="17">
    <location>
        <begin position="206"/>
        <end position="226"/>
    </location>
</feature>
<feature type="transmembrane region" description="Helical" evidence="17">
    <location>
        <begin position="12"/>
        <end position="34"/>
    </location>
</feature>
<evidence type="ECO:0000313" key="20">
    <source>
        <dbReference type="EMBL" id="SDJ21868.1"/>
    </source>
</evidence>
<keyword evidence="12 17" id="KW-0812">Transmembrane</keyword>
<evidence type="ECO:0000256" key="2">
    <source>
        <dbReference type="ARBA" id="ARBA00002434"/>
    </source>
</evidence>
<evidence type="ECO:0000313" key="21">
    <source>
        <dbReference type="Proteomes" id="UP000199017"/>
    </source>
</evidence>
<dbReference type="Gene3D" id="3.40.50.2300">
    <property type="match status" value="1"/>
</dbReference>
<keyword evidence="14 17" id="KW-1133">Transmembrane helix</keyword>
<proteinExistence type="predicted"/>
<evidence type="ECO:0000256" key="6">
    <source>
        <dbReference type="ARBA" id="ARBA00022448"/>
    </source>
</evidence>
<dbReference type="GO" id="GO:0009401">
    <property type="term" value="P:phosphoenolpyruvate-dependent sugar phosphotransferase system"/>
    <property type="evidence" value="ECO:0007669"/>
    <property type="project" value="UniProtKB-KW"/>
</dbReference>
<evidence type="ECO:0000256" key="17">
    <source>
        <dbReference type="SAM" id="Phobius"/>
    </source>
</evidence>
<feature type="transmembrane region" description="Helical" evidence="17">
    <location>
        <begin position="305"/>
        <end position="327"/>
    </location>
</feature>
<feature type="domain" description="PTS EIIB type-2" evidence="18">
    <location>
        <begin position="381"/>
        <end position="472"/>
    </location>
</feature>
<dbReference type="InterPro" id="IPR029503">
    <property type="entry name" value="PTS_EIIB_mannitol"/>
</dbReference>
<feature type="transmembrane region" description="Helical" evidence="17">
    <location>
        <begin position="70"/>
        <end position="103"/>
    </location>
</feature>
<dbReference type="PROSITE" id="PS51099">
    <property type="entry name" value="PTS_EIIB_TYPE_2"/>
    <property type="match status" value="1"/>
</dbReference>
<evidence type="ECO:0000256" key="15">
    <source>
        <dbReference type="ARBA" id="ARBA00023136"/>
    </source>
</evidence>
<keyword evidence="13" id="KW-0418">Kinase</keyword>
<dbReference type="OrthoDB" id="9814222at2"/>
<dbReference type="InterPro" id="IPR013014">
    <property type="entry name" value="PTS_EIIC_2"/>
</dbReference>
<evidence type="ECO:0000256" key="8">
    <source>
        <dbReference type="ARBA" id="ARBA00022553"/>
    </source>
</evidence>
<keyword evidence="15 17" id="KW-0472">Membrane</keyword>
<dbReference type="InterPro" id="IPR003501">
    <property type="entry name" value="PTS_EIIB_2/3"/>
</dbReference>
<dbReference type="STRING" id="930129.SAMN05216352_1363"/>
<dbReference type="InterPro" id="IPR036095">
    <property type="entry name" value="PTS_EIIB-like_sf"/>
</dbReference>
<feature type="transmembrane region" description="Helical" evidence="17">
    <location>
        <begin position="238"/>
        <end position="257"/>
    </location>
</feature>
<keyword evidence="7" id="KW-1003">Cell membrane</keyword>
<dbReference type="Pfam" id="PF02378">
    <property type="entry name" value="PTS_EIIC"/>
    <property type="match status" value="1"/>
</dbReference>
<dbReference type="InterPro" id="IPR013011">
    <property type="entry name" value="PTS_EIIB_2"/>
</dbReference>
<evidence type="ECO:0000256" key="10">
    <source>
        <dbReference type="ARBA" id="ARBA00022679"/>
    </source>
</evidence>
<feature type="transmembrane region" description="Helical" evidence="17">
    <location>
        <begin position="263"/>
        <end position="284"/>
    </location>
</feature>
<accession>A0A1G8RY25</accession>
<evidence type="ECO:0000256" key="11">
    <source>
        <dbReference type="ARBA" id="ARBA00022683"/>
    </source>
</evidence>
<dbReference type="PANTHER" id="PTHR30181:SF3">
    <property type="entry name" value="MULTIPHOSPHORYL TRANSFER PROTEIN"/>
    <property type="match status" value="1"/>
</dbReference>
<dbReference type="GO" id="GO:0022872">
    <property type="term" value="F:protein-N(PI)-phosphohistidine-mannitol phosphotransferase system transmembrane transporter activity"/>
    <property type="evidence" value="ECO:0007669"/>
    <property type="project" value="InterPro"/>
</dbReference>
<protein>
    <recommendedName>
        <fullName evidence="5">PTS system mannitol-specific EIICB component</fullName>
        <ecNumber evidence="4">2.7.1.197</ecNumber>
    </recommendedName>
    <alternativeName>
        <fullName evidence="16">EIICB-Mtl</fullName>
    </alternativeName>
</protein>
<dbReference type="EC" id="2.7.1.197" evidence="4"/>
<evidence type="ECO:0000256" key="1">
    <source>
        <dbReference type="ARBA" id="ARBA00001655"/>
    </source>
</evidence>
<evidence type="ECO:0000256" key="7">
    <source>
        <dbReference type="ARBA" id="ARBA00022475"/>
    </source>
</evidence>
<evidence type="ECO:0000256" key="12">
    <source>
        <dbReference type="ARBA" id="ARBA00022692"/>
    </source>
</evidence>
<keyword evidence="6" id="KW-0813">Transport</keyword>
<evidence type="ECO:0000256" key="4">
    <source>
        <dbReference type="ARBA" id="ARBA00011909"/>
    </source>
</evidence>
<evidence type="ECO:0000256" key="14">
    <source>
        <dbReference type="ARBA" id="ARBA00022989"/>
    </source>
</evidence>
<sequence length="472" mass="51885">MMKLGQLLSAMVYRNIAVILTAGIINGIFGIYGWWYNDRILLLLNPIYNILLPILLGYTGGRLIGGQRGAVVASIVTYGLTLSSSTPFIIGAMIVGPLTGWVVKQLDQVVKKRMTGIGYELLIGNALAAIISTVLTILCFLYVGQSFSTVVEWLTKLLETIIYSGWLPLTAAIIEPAKILFFNNIINFGVLGPLGIQQTKELGKSIFFLLEANPGPGLGVLLAYWLKMKAEQRKGAKLAVFIHFFGGIHEVCFPYVLMKPVLIIALILGGMVGVFTFQLFDIGLVAIPSPASIFLFVGLAPKEDIIFILLGIFLSAITTFFCSMLLLKRVSGSPALQENREYINFYRTGNDEKQITKDVTEKKEIADTENVSAFTNINEVKHILFVCEAGMGSSAMGASMLKKKLAQANLTTIEVENSSVSEIPEYADLIICHQRFLPVIQKTVPNKACFPLKSFTDMKGYDEIVERIKNSV</sequence>
<dbReference type="InterPro" id="IPR050893">
    <property type="entry name" value="Sugar_PTS"/>
</dbReference>
<dbReference type="GO" id="GO:0005886">
    <property type="term" value="C:plasma membrane"/>
    <property type="evidence" value="ECO:0007669"/>
    <property type="project" value="UniProtKB-SubCell"/>
</dbReference>
<keyword evidence="21" id="KW-1185">Reference proteome</keyword>
<evidence type="ECO:0000256" key="5">
    <source>
        <dbReference type="ARBA" id="ARBA00021825"/>
    </source>
</evidence>
<keyword evidence="9" id="KW-0762">Sugar transport</keyword>
<evidence type="ECO:0000256" key="13">
    <source>
        <dbReference type="ARBA" id="ARBA00022777"/>
    </source>
</evidence>
<keyword evidence="10" id="KW-0808">Transferase</keyword>
<evidence type="ECO:0000259" key="19">
    <source>
        <dbReference type="PROSITE" id="PS51104"/>
    </source>
</evidence>
<gene>
    <name evidence="20" type="ORF">SAMN05216352_1363</name>
</gene>
<evidence type="ECO:0000256" key="3">
    <source>
        <dbReference type="ARBA" id="ARBA00004651"/>
    </source>
</evidence>
<feature type="transmembrane region" description="Helical" evidence="17">
    <location>
        <begin position="123"/>
        <end position="144"/>
    </location>
</feature>
<dbReference type="EMBL" id="FNDU01000036">
    <property type="protein sequence ID" value="SDJ21868.1"/>
    <property type="molecule type" value="Genomic_DNA"/>
</dbReference>
<dbReference type="InterPro" id="IPR003352">
    <property type="entry name" value="PTS_EIIC"/>
</dbReference>
<comment type="subcellular location">
    <subcellularLocation>
        <location evidence="3">Cell membrane</location>
        <topology evidence="3">Multi-pass membrane protein</topology>
    </subcellularLocation>
</comment>
<feature type="domain" description="PTS EIIC type-2" evidence="19">
    <location>
        <begin position="4"/>
        <end position="321"/>
    </location>
</feature>
<organism evidence="20 21">
    <name type="scientific">Alteribacillus bidgolensis</name>
    <dbReference type="NCBI Taxonomy" id="930129"/>
    <lineage>
        <taxon>Bacteria</taxon>
        <taxon>Bacillati</taxon>
        <taxon>Bacillota</taxon>
        <taxon>Bacilli</taxon>
        <taxon>Bacillales</taxon>
        <taxon>Bacillaceae</taxon>
        <taxon>Alteribacillus</taxon>
    </lineage>
</organism>
<evidence type="ECO:0000256" key="16">
    <source>
        <dbReference type="ARBA" id="ARBA00033349"/>
    </source>
</evidence>
<dbReference type="SUPFAM" id="SSF52794">
    <property type="entry name" value="PTS system IIB component-like"/>
    <property type="match status" value="1"/>
</dbReference>
<dbReference type="AlphaFoldDB" id="A0A1G8RY25"/>
<dbReference type="GO" id="GO:0090563">
    <property type="term" value="F:protein-phosphocysteine-sugar phosphotransferase activity"/>
    <property type="evidence" value="ECO:0007669"/>
    <property type="project" value="TreeGrafter"/>
</dbReference>
<keyword evidence="11" id="KW-0598">Phosphotransferase system</keyword>
<keyword evidence="8" id="KW-0597">Phosphoprotein</keyword>
<comment type="function">
    <text evidence="2">The phosphoenolpyruvate-dependent sugar phosphotransferase system (sugar PTS), a major carbohydrate active transport system, catalyzes the phosphorylation of incoming sugar substrates concomitantly with their translocation across the cell membrane. The enzyme II CmtAB PTS system is involved in D-mannitol transport.</text>
</comment>
<evidence type="ECO:0000256" key="9">
    <source>
        <dbReference type="ARBA" id="ARBA00022597"/>
    </source>
</evidence>
<dbReference type="RefSeq" id="WP_091588437.1">
    <property type="nucleotide sequence ID" value="NZ_FNDU01000036.1"/>
</dbReference>